<keyword evidence="3" id="KW-1185">Reference proteome</keyword>
<feature type="compositionally biased region" description="Basic and acidic residues" evidence="1">
    <location>
        <begin position="344"/>
        <end position="365"/>
    </location>
</feature>
<feature type="compositionally biased region" description="Basic and acidic residues" evidence="1">
    <location>
        <begin position="503"/>
        <end position="515"/>
    </location>
</feature>
<feature type="compositionally biased region" description="Polar residues" evidence="1">
    <location>
        <begin position="92"/>
        <end position="107"/>
    </location>
</feature>
<dbReference type="EMBL" id="VSRR010000581">
    <property type="protein sequence ID" value="MPC17343.1"/>
    <property type="molecule type" value="Genomic_DNA"/>
</dbReference>
<sequence length="710" mass="75316">MSTRSTRSATVVEGVPATGRYGDGAAPPQVSRHVAVPHLLHDQQNPPDEAVDESHTSDSLDEDTYLKLCENLKGLKLGDTGLSDSFDESLERASNTTSTQDSDTESFYSVQSHRTEWGADSCVSFVPSDSNSESTLYDSAQSLQSTLPARRSPFHFVVGKEERGYKEHRSSLNILPGQLYVSDALAEYTSCPDLSPLEQYYSATTSSLSPPPAPALTGIVTRGTMSTLERTASPKLPRSPKVGEDGEKKKKGLMSSFRKSRKTGRKLRQQKKAEGDTASASTGVNSDGEVFDSEPSAPNSPACVKNTAVGSHGDGEDTDDPSVLSDGHERLNGSASSPAPVKSTKVEEGVKKGEEKEEKKRERSKFGSFLRKEKKTKADSASKSSLVSNNSAASSQGTDPSHPSADGVSTSDSAELKQEEKEDTMKNNSEQTAATEDDSNREAAGAAPTPTDTAAPAEARGSSFRPYSSSVQFVRNFTVNTNMPKDKKAVETKPEPGPNTTVEAEKTTVESADVKKNVKPASTEVTSNFTTVTTASEQTESSQLQQAPSLKPIKVIATPPAPTRTVVRPSGGRTSSTSSARSRSPTPLPNRRLSLENVSLSPAPKPLPVERPISLSSRHTVPPPLTITPPEEEAAPPARSTSAMAAPTVRPAADPASAPVQTTVAAAATPPSSPEGQAKDARETPEGDRQEGERNPVLDASGLTSDSWVW</sequence>
<feature type="compositionally biased region" description="Low complexity" evidence="1">
    <location>
        <begin position="443"/>
        <end position="459"/>
    </location>
</feature>
<dbReference type="AlphaFoldDB" id="A0A5B7D7Z2"/>
<proteinExistence type="predicted"/>
<feature type="compositionally biased region" description="Polar residues" evidence="1">
    <location>
        <begin position="465"/>
        <end position="483"/>
    </location>
</feature>
<evidence type="ECO:0000313" key="2">
    <source>
        <dbReference type="EMBL" id="MPC17343.1"/>
    </source>
</evidence>
<feature type="compositionally biased region" description="Basic and acidic residues" evidence="1">
    <location>
        <begin position="414"/>
        <end position="425"/>
    </location>
</feature>
<feature type="compositionally biased region" description="Low complexity" evidence="1">
    <location>
        <begin position="655"/>
        <end position="670"/>
    </location>
</feature>
<protein>
    <submittedName>
        <fullName evidence="2">Uncharacterized protein</fullName>
    </submittedName>
</protein>
<dbReference type="Proteomes" id="UP000324222">
    <property type="component" value="Unassembled WGS sequence"/>
</dbReference>
<comment type="caution">
    <text evidence="2">The sequence shown here is derived from an EMBL/GenBank/DDBJ whole genome shotgun (WGS) entry which is preliminary data.</text>
</comment>
<feature type="compositionally biased region" description="Basic and acidic residues" evidence="1">
    <location>
        <begin position="677"/>
        <end position="696"/>
    </location>
</feature>
<feature type="compositionally biased region" description="Low complexity" evidence="1">
    <location>
        <begin position="379"/>
        <end position="395"/>
    </location>
</feature>
<feature type="compositionally biased region" description="Polar residues" evidence="1">
    <location>
        <begin position="538"/>
        <end position="548"/>
    </location>
</feature>
<feature type="region of interest" description="Disordered" evidence="1">
    <location>
        <begin position="1"/>
        <end position="62"/>
    </location>
</feature>
<evidence type="ECO:0000256" key="1">
    <source>
        <dbReference type="SAM" id="MobiDB-lite"/>
    </source>
</evidence>
<organism evidence="2 3">
    <name type="scientific">Portunus trituberculatus</name>
    <name type="common">Swimming crab</name>
    <name type="synonym">Neptunus trituberculatus</name>
    <dbReference type="NCBI Taxonomy" id="210409"/>
    <lineage>
        <taxon>Eukaryota</taxon>
        <taxon>Metazoa</taxon>
        <taxon>Ecdysozoa</taxon>
        <taxon>Arthropoda</taxon>
        <taxon>Crustacea</taxon>
        <taxon>Multicrustacea</taxon>
        <taxon>Malacostraca</taxon>
        <taxon>Eumalacostraca</taxon>
        <taxon>Eucarida</taxon>
        <taxon>Decapoda</taxon>
        <taxon>Pleocyemata</taxon>
        <taxon>Brachyura</taxon>
        <taxon>Eubrachyura</taxon>
        <taxon>Portunoidea</taxon>
        <taxon>Portunidae</taxon>
        <taxon>Portuninae</taxon>
        <taxon>Portunus</taxon>
    </lineage>
</organism>
<feature type="compositionally biased region" description="Basic residues" evidence="1">
    <location>
        <begin position="258"/>
        <end position="270"/>
    </location>
</feature>
<feature type="compositionally biased region" description="Polar residues" evidence="1">
    <location>
        <begin position="396"/>
        <end position="413"/>
    </location>
</feature>
<accession>A0A5B7D7Z2</accession>
<name>A0A5B7D7Z2_PORTR</name>
<feature type="region of interest" description="Disordered" evidence="1">
    <location>
        <begin position="76"/>
        <end position="107"/>
    </location>
</feature>
<feature type="compositionally biased region" description="Basic and acidic residues" evidence="1">
    <location>
        <begin position="484"/>
        <end position="494"/>
    </location>
</feature>
<dbReference type="OrthoDB" id="6377108at2759"/>
<feature type="region of interest" description="Disordered" evidence="1">
    <location>
        <begin position="529"/>
        <end position="710"/>
    </location>
</feature>
<gene>
    <name evidence="2" type="ORF">E2C01_010195</name>
</gene>
<feature type="region of interest" description="Disordered" evidence="1">
    <location>
        <begin position="203"/>
        <end position="515"/>
    </location>
</feature>
<feature type="compositionally biased region" description="Low complexity" evidence="1">
    <location>
        <begin position="563"/>
        <end position="585"/>
    </location>
</feature>
<evidence type="ECO:0000313" key="3">
    <source>
        <dbReference type="Proteomes" id="UP000324222"/>
    </source>
</evidence>
<reference evidence="2 3" key="1">
    <citation type="submission" date="2019-05" db="EMBL/GenBank/DDBJ databases">
        <title>Another draft genome of Portunus trituberculatus and its Hox gene families provides insights of decapod evolution.</title>
        <authorList>
            <person name="Jeong J.-H."/>
            <person name="Song I."/>
            <person name="Kim S."/>
            <person name="Choi T."/>
            <person name="Kim D."/>
            <person name="Ryu S."/>
            <person name="Kim W."/>
        </authorList>
    </citation>
    <scope>NUCLEOTIDE SEQUENCE [LARGE SCALE GENOMIC DNA]</scope>
    <source>
        <tissue evidence="2">Muscle</tissue>
    </source>
</reference>